<proteinExistence type="predicted"/>
<keyword evidence="3" id="KW-1185">Reference proteome</keyword>
<dbReference type="EMBL" id="ML120560">
    <property type="protein sequence ID" value="RPA89706.1"/>
    <property type="molecule type" value="Genomic_DNA"/>
</dbReference>
<dbReference type="AlphaFoldDB" id="A0A3N4IV46"/>
<keyword evidence="1" id="KW-1133">Transmembrane helix</keyword>
<evidence type="ECO:0000256" key="1">
    <source>
        <dbReference type="SAM" id="Phobius"/>
    </source>
</evidence>
<gene>
    <name evidence="2" type="ORF">L873DRAFT_1886968</name>
</gene>
<sequence length="333" mass="37777">MKLILMHAEQYLLHFNKIHCLDAMLPHRDDQHCEFETEVRNEFVVVDNKLADFSERLDHVLHLLEHMNPCLMISIIILTGPRTSRSLAVNDCPSSLFSLSFYFFYLTLAWLHFHHALSELGFVCGGGFYLPPTNPPNIPILPQRRLNLLLANQEPHPPASTTLLLNTHKPSLYKVLGRSFNPSHPRSTPKFLLGNTLRAHIPLRFIQHVPQPAVAFTLLGRQYTILSTVCSVVCVCGCLVLRRAFLIYACNAHMQQLKALEESGKWGEDGDEVTVDKNKPIPFGYKSKREGWGIKARKRQREAMKRAEEEAERRNLGEEGGLKGVWISAGIGL</sequence>
<keyword evidence="1" id="KW-0812">Transmembrane</keyword>
<reference evidence="2 3" key="1">
    <citation type="journal article" date="2018" name="Nat. Ecol. Evol.">
        <title>Pezizomycetes genomes reveal the molecular basis of ectomycorrhizal truffle lifestyle.</title>
        <authorList>
            <person name="Murat C."/>
            <person name="Payen T."/>
            <person name="Noel B."/>
            <person name="Kuo A."/>
            <person name="Morin E."/>
            <person name="Chen J."/>
            <person name="Kohler A."/>
            <person name="Krizsan K."/>
            <person name="Balestrini R."/>
            <person name="Da Silva C."/>
            <person name="Montanini B."/>
            <person name="Hainaut M."/>
            <person name="Levati E."/>
            <person name="Barry K.W."/>
            <person name="Belfiori B."/>
            <person name="Cichocki N."/>
            <person name="Clum A."/>
            <person name="Dockter R.B."/>
            <person name="Fauchery L."/>
            <person name="Guy J."/>
            <person name="Iotti M."/>
            <person name="Le Tacon F."/>
            <person name="Lindquist E.A."/>
            <person name="Lipzen A."/>
            <person name="Malagnac F."/>
            <person name="Mello A."/>
            <person name="Molinier V."/>
            <person name="Miyauchi S."/>
            <person name="Poulain J."/>
            <person name="Riccioni C."/>
            <person name="Rubini A."/>
            <person name="Sitrit Y."/>
            <person name="Splivallo R."/>
            <person name="Traeger S."/>
            <person name="Wang M."/>
            <person name="Zifcakova L."/>
            <person name="Wipf D."/>
            <person name="Zambonelli A."/>
            <person name="Paolocci F."/>
            <person name="Nowrousian M."/>
            <person name="Ottonello S."/>
            <person name="Baldrian P."/>
            <person name="Spatafora J.W."/>
            <person name="Henrissat B."/>
            <person name="Nagy L.G."/>
            <person name="Aury J.M."/>
            <person name="Wincker P."/>
            <person name="Grigoriev I.V."/>
            <person name="Bonfante P."/>
            <person name="Martin F.M."/>
        </authorList>
    </citation>
    <scope>NUCLEOTIDE SEQUENCE [LARGE SCALE GENOMIC DNA]</scope>
    <source>
        <strain evidence="2 3">120613-1</strain>
    </source>
</reference>
<evidence type="ECO:0000313" key="2">
    <source>
        <dbReference type="EMBL" id="RPA89706.1"/>
    </source>
</evidence>
<keyword evidence="1" id="KW-0472">Membrane</keyword>
<feature type="transmembrane region" description="Helical" evidence="1">
    <location>
        <begin position="223"/>
        <end position="241"/>
    </location>
</feature>
<protein>
    <submittedName>
        <fullName evidence="2">Uncharacterized protein</fullName>
    </submittedName>
</protein>
<dbReference type="Proteomes" id="UP000276215">
    <property type="component" value="Unassembled WGS sequence"/>
</dbReference>
<dbReference type="STRING" id="1336337.A0A3N4IV46"/>
<name>A0A3N4IV46_9PEZI</name>
<evidence type="ECO:0000313" key="3">
    <source>
        <dbReference type="Proteomes" id="UP000276215"/>
    </source>
</evidence>
<organism evidence="2 3">
    <name type="scientific">Choiromyces venosus 120613-1</name>
    <dbReference type="NCBI Taxonomy" id="1336337"/>
    <lineage>
        <taxon>Eukaryota</taxon>
        <taxon>Fungi</taxon>
        <taxon>Dikarya</taxon>
        <taxon>Ascomycota</taxon>
        <taxon>Pezizomycotina</taxon>
        <taxon>Pezizomycetes</taxon>
        <taxon>Pezizales</taxon>
        <taxon>Tuberaceae</taxon>
        <taxon>Choiromyces</taxon>
    </lineage>
</organism>
<accession>A0A3N4IV46</accession>